<feature type="compositionally biased region" description="Low complexity" evidence="1">
    <location>
        <begin position="272"/>
        <end position="290"/>
    </location>
</feature>
<evidence type="ECO:0000256" key="3">
    <source>
        <dbReference type="SAM" id="SignalP"/>
    </source>
</evidence>
<evidence type="ECO:0000256" key="2">
    <source>
        <dbReference type="SAM" id="Phobius"/>
    </source>
</evidence>
<feature type="compositionally biased region" description="Basic and acidic residues" evidence="1">
    <location>
        <begin position="461"/>
        <end position="472"/>
    </location>
</feature>
<feature type="compositionally biased region" description="Polar residues" evidence="1">
    <location>
        <begin position="383"/>
        <end position="411"/>
    </location>
</feature>
<dbReference type="EMBL" id="HBIZ01011138">
    <property type="protein sequence ID" value="CAE0754023.1"/>
    <property type="molecule type" value="Transcribed_RNA"/>
</dbReference>
<proteinExistence type="predicted"/>
<feature type="signal peptide" evidence="3">
    <location>
        <begin position="1"/>
        <end position="27"/>
    </location>
</feature>
<feature type="region of interest" description="Disordered" evidence="1">
    <location>
        <begin position="199"/>
        <end position="417"/>
    </location>
</feature>
<gene>
    <name evidence="4" type="ORF">PCAR00345_LOCUS6609</name>
    <name evidence="5" type="ORF">PCAR00345_LOCUS6610</name>
</gene>
<feature type="chain" id="PRO_5036191536" evidence="3">
    <location>
        <begin position="28"/>
        <end position="562"/>
    </location>
</feature>
<evidence type="ECO:0000313" key="4">
    <source>
        <dbReference type="EMBL" id="CAE0754022.1"/>
    </source>
</evidence>
<feature type="region of interest" description="Disordered" evidence="1">
    <location>
        <begin position="522"/>
        <end position="562"/>
    </location>
</feature>
<feature type="compositionally biased region" description="Polar residues" evidence="1">
    <location>
        <begin position="350"/>
        <end position="362"/>
    </location>
</feature>
<dbReference type="AlphaFoldDB" id="A0A6S9RRY4"/>
<feature type="compositionally biased region" description="Basic and acidic residues" evidence="1">
    <location>
        <begin position="215"/>
        <end position="228"/>
    </location>
</feature>
<feature type="compositionally biased region" description="Low complexity" evidence="1">
    <location>
        <begin position="366"/>
        <end position="377"/>
    </location>
</feature>
<keyword evidence="2" id="KW-1133">Transmembrane helix</keyword>
<evidence type="ECO:0000256" key="1">
    <source>
        <dbReference type="SAM" id="MobiDB-lite"/>
    </source>
</evidence>
<feature type="compositionally biased region" description="Basic and acidic residues" evidence="1">
    <location>
        <begin position="530"/>
        <end position="541"/>
    </location>
</feature>
<feature type="region of interest" description="Disordered" evidence="1">
    <location>
        <begin position="437"/>
        <end position="472"/>
    </location>
</feature>
<feature type="compositionally biased region" description="Pro residues" evidence="1">
    <location>
        <begin position="238"/>
        <end position="265"/>
    </location>
</feature>
<sequence length="562" mass="60120">MTAAVHRAASSSLTVRCIFLCACPTLGLEVFINEVAFDGQRNRALAQRIDVELAGPAGPALAGHTLRLLDAATGFMYHNRSLDALVLPDQHEGYGAAALRLPLRGALAIALVDRSATVRQLLSCTSAASFAFNVVGHNAIADNVCDQLVDTHRAASIALVGSGSRLANFSWHVQVKASLGWINPGQRLQDEQLNARSTFAGQSSARRLKRKKRGPCWEERDEKKDYQRCLRRHGIEPPSLPPGHPPIPPATPLLPPPQTPAPQEPPALNAVAGQADSTADSTADSSGSTAHALQSISEQSPTQQQLLLQNTVRQSGSAQSIDQPNSTQQVPGVPQPAPASDQSAPASNQTIDSAKQGTSSTHRSPRPAASAASAAPAEKPQAMKSTSGVVGSRVSQRDNPVGATQQRTNAGAVQLSEPRVDVDQDVVVDILGRLNDPEHLRDDMAPQLPTWSATPEEDEQLRDRPDATGESKQRYIGGARNLAELLLQTTPLMLGFLFTFLFLVVLLLCLCRLLASLWKSTNGSPQQLTDDPHLERSERTTTESGTRAPPDETEMQNQTARG</sequence>
<protein>
    <submittedName>
        <fullName evidence="4">Uncharacterized protein</fullName>
    </submittedName>
</protein>
<accession>A0A6S9RRY4</accession>
<keyword evidence="3" id="KW-0732">Signal</keyword>
<keyword evidence="2" id="KW-0472">Membrane</keyword>
<reference evidence="4" key="1">
    <citation type="submission" date="2021-01" db="EMBL/GenBank/DDBJ databases">
        <authorList>
            <person name="Corre E."/>
            <person name="Pelletier E."/>
            <person name="Niang G."/>
            <person name="Scheremetjew M."/>
            <person name="Finn R."/>
            <person name="Kale V."/>
            <person name="Holt S."/>
            <person name="Cochrane G."/>
            <person name="Meng A."/>
            <person name="Brown T."/>
            <person name="Cohen L."/>
        </authorList>
    </citation>
    <scope>NUCLEOTIDE SEQUENCE</scope>
    <source>
        <strain evidence="4">CCMP645</strain>
    </source>
</reference>
<evidence type="ECO:0000313" key="5">
    <source>
        <dbReference type="EMBL" id="CAE0754023.1"/>
    </source>
</evidence>
<dbReference type="EMBL" id="HBIZ01011134">
    <property type="protein sequence ID" value="CAE0754022.1"/>
    <property type="molecule type" value="Transcribed_RNA"/>
</dbReference>
<keyword evidence="2" id="KW-0812">Transmembrane</keyword>
<feature type="compositionally biased region" description="Low complexity" evidence="1">
    <location>
        <begin position="328"/>
        <end position="349"/>
    </location>
</feature>
<feature type="transmembrane region" description="Helical" evidence="2">
    <location>
        <begin position="492"/>
        <end position="515"/>
    </location>
</feature>
<name>A0A6S9RRY4_CHRCT</name>
<organism evidence="4">
    <name type="scientific">Chrysotila carterae</name>
    <name type="common">Marine alga</name>
    <name type="synonym">Syracosphaera carterae</name>
    <dbReference type="NCBI Taxonomy" id="13221"/>
    <lineage>
        <taxon>Eukaryota</taxon>
        <taxon>Haptista</taxon>
        <taxon>Haptophyta</taxon>
        <taxon>Prymnesiophyceae</taxon>
        <taxon>Isochrysidales</taxon>
        <taxon>Isochrysidaceae</taxon>
        <taxon>Chrysotila</taxon>
    </lineage>
</organism>
<feature type="compositionally biased region" description="Polar residues" evidence="1">
    <location>
        <begin position="291"/>
        <end position="327"/>
    </location>
</feature>